<keyword evidence="12 15" id="KW-0456">Lyase</keyword>
<comment type="similarity">
    <text evidence="3 15">Belongs to the anthranilate synthase component I family.</text>
</comment>
<dbReference type="PANTHER" id="PTHR11236">
    <property type="entry name" value="AMINOBENZOATE/ANTHRANILATE SYNTHASE"/>
    <property type="match status" value="1"/>
</dbReference>
<reference evidence="18 19" key="1">
    <citation type="submission" date="2018-08" db="EMBL/GenBank/DDBJ databases">
        <title>Bacillus jemisoniae sp. nov., Bacillus chryseoplanitiae sp. nov., Bacillus resnikiae sp. nov., and Bacillus frankliniae sp. nov., isolated from Viking spacecraft and associated surfaces.</title>
        <authorList>
            <person name="Seuylemezian A."/>
            <person name="Vaishampayan P."/>
        </authorList>
    </citation>
    <scope>NUCLEOTIDE SEQUENCE [LARGE SCALE GENOMIC DNA]</scope>
    <source>
        <strain evidence="18 19">JJ-247</strain>
    </source>
</reference>
<evidence type="ECO:0000259" key="17">
    <source>
        <dbReference type="Pfam" id="PF04715"/>
    </source>
</evidence>
<dbReference type="InterPro" id="IPR005801">
    <property type="entry name" value="ADC_synthase"/>
</dbReference>
<accession>A0A398BAC0</accession>
<evidence type="ECO:0000256" key="7">
    <source>
        <dbReference type="ARBA" id="ARBA00022605"/>
    </source>
</evidence>
<evidence type="ECO:0000256" key="2">
    <source>
        <dbReference type="ARBA" id="ARBA00004873"/>
    </source>
</evidence>
<evidence type="ECO:0000256" key="9">
    <source>
        <dbReference type="ARBA" id="ARBA00022822"/>
    </source>
</evidence>
<dbReference type="UniPathway" id="UPA00035">
    <property type="reaction ID" value="UER00040"/>
</dbReference>
<gene>
    <name evidence="15" type="primary">trpE</name>
    <name evidence="18" type="ORF">D1970_05980</name>
</gene>
<dbReference type="AlphaFoldDB" id="A0A398BAC0"/>
<comment type="subunit">
    <text evidence="4 15">Heterotetramer consisting of two non-identical subunits: a beta subunit (TrpG) and a large alpha subunit (TrpE).</text>
</comment>
<evidence type="ECO:0000256" key="12">
    <source>
        <dbReference type="ARBA" id="ARBA00023239"/>
    </source>
</evidence>
<name>A0A398BAC0_9BACI</name>
<dbReference type="GO" id="GO:0046872">
    <property type="term" value="F:metal ion binding"/>
    <property type="evidence" value="ECO:0007669"/>
    <property type="project" value="UniProtKB-KW"/>
</dbReference>
<dbReference type="InterPro" id="IPR019999">
    <property type="entry name" value="Anth_synth_I-like"/>
</dbReference>
<keyword evidence="11 15" id="KW-0057">Aromatic amino acid biosynthesis</keyword>
<dbReference type="PANTHER" id="PTHR11236:SF48">
    <property type="entry name" value="ISOCHORISMATE SYNTHASE MENF"/>
    <property type="match status" value="1"/>
</dbReference>
<dbReference type="RefSeq" id="WP_119111982.1">
    <property type="nucleotide sequence ID" value="NZ_CBCSEO010000006.1"/>
</dbReference>
<feature type="domain" description="Anthranilate synthase component I N-terminal" evidence="17">
    <location>
        <begin position="17"/>
        <end position="155"/>
    </location>
</feature>
<evidence type="ECO:0000256" key="3">
    <source>
        <dbReference type="ARBA" id="ARBA00009562"/>
    </source>
</evidence>
<dbReference type="PRINTS" id="PR00095">
    <property type="entry name" value="ANTSNTHASEI"/>
</dbReference>
<dbReference type="Pfam" id="PF00425">
    <property type="entry name" value="Chorismate_bind"/>
    <property type="match status" value="1"/>
</dbReference>
<evidence type="ECO:0000256" key="4">
    <source>
        <dbReference type="ARBA" id="ARBA00011575"/>
    </source>
</evidence>
<dbReference type="InterPro" id="IPR005256">
    <property type="entry name" value="Anth_synth_I_PabB"/>
</dbReference>
<evidence type="ECO:0000313" key="18">
    <source>
        <dbReference type="EMBL" id="RID86802.1"/>
    </source>
</evidence>
<comment type="cofactor">
    <cofactor evidence="1 15">
        <name>Mg(2+)</name>
        <dbReference type="ChEBI" id="CHEBI:18420"/>
    </cofactor>
</comment>
<dbReference type="OrthoDB" id="9803598at2"/>
<keyword evidence="8 15" id="KW-0479">Metal-binding</keyword>
<keyword evidence="19" id="KW-1185">Reference proteome</keyword>
<dbReference type="InterPro" id="IPR006805">
    <property type="entry name" value="Anth_synth_I_N"/>
</dbReference>
<dbReference type="Pfam" id="PF04715">
    <property type="entry name" value="Anth_synt_I_N"/>
    <property type="match status" value="1"/>
</dbReference>
<evidence type="ECO:0000256" key="11">
    <source>
        <dbReference type="ARBA" id="ARBA00023141"/>
    </source>
</evidence>
<feature type="domain" description="Chorismate-utilising enzyme C-terminal" evidence="16">
    <location>
        <begin position="203"/>
        <end position="456"/>
    </location>
</feature>
<comment type="caution">
    <text evidence="18">The sequence shown here is derived from an EMBL/GenBank/DDBJ whole genome shotgun (WGS) entry which is preliminary data.</text>
</comment>
<comment type="function">
    <text evidence="13 15">Part of a heterotetrameric complex that catalyzes the two-step biosynthesis of anthranilate, an intermediate in the biosynthesis of L-tryptophan. In the first step, the glutamine-binding beta subunit (TrpG) of anthranilate synthase (AS) provides the glutamine amidotransferase activity which generates ammonia as a substrate that, along with chorismate, is used in the second step, catalyzed by the large alpha subunit of AS (TrpE) to produce anthranilate. In the absence of TrpG, TrpE can synthesize anthranilate directly from chorismate and high concentrations of ammonia.</text>
</comment>
<dbReference type="Gene3D" id="3.60.120.10">
    <property type="entry name" value="Anthranilate synthase"/>
    <property type="match status" value="1"/>
</dbReference>
<evidence type="ECO:0000256" key="6">
    <source>
        <dbReference type="ARBA" id="ARBA00020653"/>
    </source>
</evidence>
<evidence type="ECO:0000256" key="8">
    <source>
        <dbReference type="ARBA" id="ARBA00022723"/>
    </source>
</evidence>
<keyword evidence="10 15" id="KW-0460">Magnesium</keyword>
<evidence type="ECO:0000256" key="14">
    <source>
        <dbReference type="ARBA" id="ARBA00047683"/>
    </source>
</evidence>
<evidence type="ECO:0000256" key="5">
    <source>
        <dbReference type="ARBA" id="ARBA00012266"/>
    </source>
</evidence>
<evidence type="ECO:0000256" key="1">
    <source>
        <dbReference type="ARBA" id="ARBA00001946"/>
    </source>
</evidence>
<comment type="catalytic activity">
    <reaction evidence="14 15">
        <text>chorismate + L-glutamine = anthranilate + pyruvate + L-glutamate + H(+)</text>
        <dbReference type="Rhea" id="RHEA:21732"/>
        <dbReference type="ChEBI" id="CHEBI:15361"/>
        <dbReference type="ChEBI" id="CHEBI:15378"/>
        <dbReference type="ChEBI" id="CHEBI:16567"/>
        <dbReference type="ChEBI" id="CHEBI:29748"/>
        <dbReference type="ChEBI" id="CHEBI:29985"/>
        <dbReference type="ChEBI" id="CHEBI:58359"/>
        <dbReference type="EC" id="4.1.3.27"/>
    </reaction>
</comment>
<dbReference type="EC" id="4.1.3.27" evidence="5 15"/>
<dbReference type="GO" id="GO:0004049">
    <property type="term" value="F:anthranilate synthase activity"/>
    <property type="evidence" value="ECO:0007669"/>
    <property type="project" value="UniProtKB-EC"/>
</dbReference>
<dbReference type="InterPro" id="IPR015890">
    <property type="entry name" value="Chorismate_C"/>
</dbReference>
<proteinExistence type="inferred from homology"/>
<dbReference type="EMBL" id="QWVT01000011">
    <property type="protein sequence ID" value="RID86802.1"/>
    <property type="molecule type" value="Genomic_DNA"/>
</dbReference>
<organism evidence="18 19">
    <name type="scientific">Mesobacillus zeae</name>
    <dbReference type="NCBI Taxonomy" id="1917180"/>
    <lineage>
        <taxon>Bacteria</taxon>
        <taxon>Bacillati</taxon>
        <taxon>Bacillota</taxon>
        <taxon>Bacilli</taxon>
        <taxon>Bacillales</taxon>
        <taxon>Bacillaceae</taxon>
        <taxon>Mesobacillus</taxon>
    </lineage>
</organism>
<evidence type="ECO:0000256" key="15">
    <source>
        <dbReference type="RuleBase" id="RU364045"/>
    </source>
</evidence>
<dbReference type="Proteomes" id="UP000265816">
    <property type="component" value="Unassembled WGS sequence"/>
</dbReference>
<keyword evidence="9 15" id="KW-0822">Tryptophan biosynthesis</keyword>
<evidence type="ECO:0000256" key="10">
    <source>
        <dbReference type="ARBA" id="ARBA00022842"/>
    </source>
</evidence>
<dbReference type="GO" id="GO:0000162">
    <property type="term" value="P:L-tryptophan biosynthetic process"/>
    <property type="evidence" value="ECO:0007669"/>
    <property type="project" value="UniProtKB-UniPathway"/>
</dbReference>
<comment type="pathway">
    <text evidence="2 15">Amino-acid biosynthesis; L-tryptophan biosynthesis; L-tryptophan from chorismate: step 1/5.</text>
</comment>
<dbReference type="SUPFAM" id="SSF56322">
    <property type="entry name" value="ADC synthase"/>
    <property type="match status" value="1"/>
</dbReference>
<keyword evidence="7 15" id="KW-0028">Amino-acid biosynthesis</keyword>
<sequence length="465" mass="51983">MTTERKIAFKVKEIEGDTLTPIALFHQLTGEKKFLLESSYKHKQSGRYSFLGANPVEEYKATGLAAERMNHRTGKRETLGGHSLLLLKGLIPQRQGEEQPFPFFGGGVGYIGYDVMFLDEKIGDSLEDELEMPDVHFMFYDTFIVYDHLLQRITLAAVDLFGDRTAEEMDDALLKLEENITLSSPPRTPESLETLLFTGNVDQAQFCRMVEAAKDHIVRGNIFQVVLSQRLKAAFSGSPFSLYRRIRTSNPSPYMYFLDFKDYTVLGASPESLIKVSGRNVTANPIAGTRRRGSDDQEDEALQQELLHDEKENAEHRMLVDLSRNDLGRVCETGSVSVTKYRNIKKYETVIHLVSEVSGALRTEIDPLDALSFCLPAGTVSGAPKIRAMQIINELERVKRGLYAGAVGYLSCNGNLDFALAIRTMIVKEGQAFVQAGAGIVYDSIPEKEYEETMHKANALLEVKG</sequence>
<protein>
    <recommendedName>
        <fullName evidence="6 15">Anthranilate synthase component 1</fullName>
        <ecNumber evidence="5 15">4.1.3.27</ecNumber>
    </recommendedName>
</protein>
<dbReference type="NCBIfam" id="TIGR00564">
    <property type="entry name" value="trpE_most"/>
    <property type="match status" value="1"/>
</dbReference>
<evidence type="ECO:0000313" key="19">
    <source>
        <dbReference type="Proteomes" id="UP000265816"/>
    </source>
</evidence>
<evidence type="ECO:0000259" key="16">
    <source>
        <dbReference type="Pfam" id="PF00425"/>
    </source>
</evidence>
<evidence type="ECO:0000256" key="13">
    <source>
        <dbReference type="ARBA" id="ARBA00025634"/>
    </source>
</evidence>